<accession>A0A4V5N5G7</accession>
<dbReference type="InterPro" id="IPR029240">
    <property type="entry name" value="MMS19_N"/>
</dbReference>
<comment type="subcellular location">
    <subcellularLocation>
        <location evidence="1 5">Nucleus</location>
    </subcellularLocation>
</comment>
<dbReference type="GO" id="GO:0006281">
    <property type="term" value="P:DNA repair"/>
    <property type="evidence" value="ECO:0007669"/>
    <property type="project" value="UniProtKB-UniRule"/>
</dbReference>
<feature type="domain" description="MMS19 C-terminal" evidence="6">
    <location>
        <begin position="544"/>
        <end position="954"/>
    </location>
</feature>
<dbReference type="SUPFAM" id="SSF48371">
    <property type="entry name" value="ARM repeat"/>
    <property type="match status" value="1"/>
</dbReference>
<dbReference type="EMBL" id="NAJL01000007">
    <property type="protein sequence ID" value="TKA31779.1"/>
    <property type="molecule type" value="Genomic_DNA"/>
</dbReference>
<keyword evidence="9" id="KW-1185">Reference proteome</keyword>
<comment type="function">
    <text evidence="5">Key component of the cytosolic iron-sulfur protein assembly (CIA) complex, a multiprotein complex that mediates the incorporation of iron-sulfur cluster into apoproteins specifically involved in DNA metabolism and genomic integrity. In the CIA complex, MMS19 acts as an adapter between early-acting CIA components and a subset of cellular target iron-sulfur proteins.</text>
</comment>
<evidence type="ECO:0000256" key="2">
    <source>
        <dbReference type="ARBA" id="ARBA00009340"/>
    </source>
</evidence>
<dbReference type="OrthoDB" id="342900at2759"/>
<dbReference type="InterPro" id="IPR039920">
    <property type="entry name" value="MMS19"/>
</dbReference>
<keyword evidence="5" id="KW-0234">DNA repair</keyword>
<evidence type="ECO:0000256" key="5">
    <source>
        <dbReference type="RuleBase" id="RU367072"/>
    </source>
</evidence>
<dbReference type="Pfam" id="PF12460">
    <property type="entry name" value="MMS19_C"/>
    <property type="match status" value="1"/>
</dbReference>
<proteinExistence type="inferred from homology"/>
<evidence type="ECO:0000259" key="6">
    <source>
        <dbReference type="Pfam" id="PF12460"/>
    </source>
</evidence>
<protein>
    <recommendedName>
        <fullName evidence="5">MMS19 nucleotide excision repair protein</fullName>
    </recommendedName>
</protein>
<evidence type="ECO:0000256" key="4">
    <source>
        <dbReference type="ARBA" id="ARBA00023242"/>
    </source>
</evidence>
<evidence type="ECO:0000313" key="9">
    <source>
        <dbReference type="Proteomes" id="UP000308549"/>
    </source>
</evidence>
<dbReference type="AlphaFoldDB" id="A0A4V5N5G7"/>
<comment type="similarity">
    <text evidence="2 5">Belongs to the MET18/MMS19 family.</text>
</comment>
<name>A0A4V5N5G7_9PEZI</name>
<dbReference type="GO" id="GO:0097361">
    <property type="term" value="C:cytosolic [4Fe-4S] assembly targeting complex"/>
    <property type="evidence" value="ECO:0007669"/>
    <property type="project" value="UniProtKB-UniRule"/>
</dbReference>
<comment type="caution">
    <text evidence="8">The sequence shown here is derived from an EMBL/GenBank/DDBJ whole genome shotgun (WGS) entry which is preliminary data.</text>
</comment>
<gene>
    <name evidence="8" type="ORF">B0A50_01858</name>
</gene>
<evidence type="ECO:0000313" key="8">
    <source>
        <dbReference type="EMBL" id="TKA31779.1"/>
    </source>
</evidence>
<dbReference type="GO" id="GO:0016226">
    <property type="term" value="P:iron-sulfur cluster assembly"/>
    <property type="evidence" value="ECO:0007669"/>
    <property type="project" value="UniProtKB-UniRule"/>
</dbReference>
<dbReference type="Pfam" id="PF14500">
    <property type="entry name" value="MMS19_N"/>
    <property type="match status" value="1"/>
</dbReference>
<dbReference type="PANTHER" id="PTHR12891:SF0">
    <property type="entry name" value="MMS19 NUCLEOTIDE EXCISION REPAIR PROTEIN HOMOLOG"/>
    <property type="match status" value="1"/>
</dbReference>
<keyword evidence="3" id="KW-0677">Repeat</keyword>
<evidence type="ECO:0000256" key="3">
    <source>
        <dbReference type="ARBA" id="ARBA00022737"/>
    </source>
</evidence>
<feature type="domain" description="MMS19 N-terminal" evidence="7">
    <location>
        <begin position="40"/>
        <end position="307"/>
    </location>
</feature>
<evidence type="ECO:0000259" key="7">
    <source>
        <dbReference type="Pfam" id="PF14500"/>
    </source>
</evidence>
<dbReference type="InterPro" id="IPR024687">
    <property type="entry name" value="MMS19_C"/>
</dbReference>
<dbReference type="GO" id="GO:0051604">
    <property type="term" value="P:protein maturation"/>
    <property type="evidence" value="ECO:0007669"/>
    <property type="project" value="UniProtKB-UniRule"/>
</dbReference>
<reference evidence="8 9" key="1">
    <citation type="submission" date="2017-03" db="EMBL/GenBank/DDBJ databases">
        <title>Genomes of endolithic fungi from Antarctica.</title>
        <authorList>
            <person name="Coleine C."/>
            <person name="Masonjones S."/>
            <person name="Stajich J.E."/>
        </authorList>
    </citation>
    <scope>NUCLEOTIDE SEQUENCE [LARGE SCALE GENOMIC DNA]</scope>
    <source>
        <strain evidence="8 9">CCFEE 6315</strain>
    </source>
</reference>
<keyword evidence="5" id="KW-0227">DNA damage</keyword>
<dbReference type="GO" id="GO:0005634">
    <property type="term" value="C:nucleus"/>
    <property type="evidence" value="ECO:0007669"/>
    <property type="project" value="UniProtKB-SubCell"/>
</dbReference>
<keyword evidence="4 5" id="KW-0539">Nucleus</keyword>
<evidence type="ECO:0000256" key="1">
    <source>
        <dbReference type="ARBA" id="ARBA00004123"/>
    </source>
</evidence>
<dbReference type="InterPro" id="IPR011989">
    <property type="entry name" value="ARM-like"/>
</dbReference>
<dbReference type="Proteomes" id="UP000308549">
    <property type="component" value="Unassembled WGS sequence"/>
</dbReference>
<dbReference type="InterPro" id="IPR016024">
    <property type="entry name" value="ARM-type_fold"/>
</dbReference>
<organism evidence="8 9">
    <name type="scientific">Salinomyces thailandicus</name>
    <dbReference type="NCBI Taxonomy" id="706561"/>
    <lineage>
        <taxon>Eukaryota</taxon>
        <taxon>Fungi</taxon>
        <taxon>Dikarya</taxon>
        <taxon>Ascomycota</taxon>
        <taxon>Pezizomycotina</taxon>
        <taxon>Dothideomycetes</taxon>
        <taxon>Dothideomycetidae</taxon>
        <taxon>Mycosphaerellales</taxon>
        <taxon>Teratosphaeriaceae</taxon>
        <taxon>Salinomyces</taxon>
    </lineage>
</organism>
<dbReference type="Gene3D" id="1.25.10.10">
    <property type="entry name" value="Leucine-rich Repeat Variant"/>
    <property type="match status" value="2"/>
</dbReference>
<dbReference type="PANTHER" id="PTHR12891">
    <property type="entry name" value="DNA REPAIR/TRANSCRIPTION PROTEIN MET18/MMS19"/>
    <property type="match status" value="1"/>
</dbReference>
<sequence>MSDIQLYLLEVDKDKAEAQQVAARSARRLESKEAKLIDLITSLEPYINDKGDANSRAKSVGFLADVLSALPPKILSGQERRLLCDFITGRIEGDLEGIGASARALIALEGLARWDTQSVQTVVRTFVDHANPLRQFKLQTERYAVVQLIDLLLAKYRDAMRKLHEDDAEFMPSFIAFFEGEKDPRNLMIIFSLLQVPMTEWDIRAHAQDLFDSVFNYFPITFKPPPDDPYGITAQDLKDRLRACIAANSDFAPYAFPQLLDKLDSTSMNTKRDVLQAIQACVVGYEAKTINLYSVTLWDALKFEILNVQEEDLAVESLKALTLIGAKFADSAEGPLNAYLRPIIKECNEHLEDAPTKQSEAAGRILYSVAMAGQTVADKLVKGILPTLFSLHSSSESLTKRRGLLEVFNQVLKAYADLEDVQPGIDTEAVQSFASEALDAMERALIHAPKAEVSFRLTSLNGLSCLVSVRKALSDAQVDRVVDAVTEIVLHERVEGHGDIRTPAIKALTEMAHSVPHAIRDRSVPAFMVEMPDCPSEKDVPGMVLEAFAQLSTEGQVFDTVAVRLKNKYNAARHQSAPVEYRRALLLALLYAFTFGAPAREDGIVRSSYYTEYAESLVTDVANGHREGSTLEVIGRIVNTLLNPQGVHFQTTVYSKNLDWMTAANNKDNADVSLTPFTLHYYAALRPEVTDAADIVPLLQTQASLALHRESHPAAAGSVLRLITLLLNKFANPKTLEPTLKATNLEVLTLLSQPVSPATANLALAITKALLLQGKTPTLTTTYLETLLAHLPTAPNPLARNFTTLLAPDNLLTKQNHCLISGLYKQKLFAHTLPPLTDAIRTADPEQKPYYLVALSGILRWLPYSILEPRLSSLIAPILQTLDLPAAADGAHEAKPSALTILESTLMHAPEMLEEHTASLVSRLLNCTTSTATDTTINNPWTLRAKALQCLALCPRQLKSEKVMPFRRQVVRRLLVCLDDGRRGVRAEAVRCRGAWLGLGEGEEEED</sequence>